<name>A0A845DTM6_9BACI</name>
<keyword evidence="7" id="KW-1278">Translocase</keyword>
<accession>A0A845DTM6</accession>
<keyword evidence="5" id="KW-0547">Nucleotide-binding</keyword>
<dbReference type="Pfam" id="PF00005">
    <property type="entry name" value="ABC_tran"/>
    <property type="match status" value="1"/>
</dbReference>
<dbReference type="PANTHER" id="PTHR42711">
    <property type="entry name" value="ABC TRANSPORTER ATP-BINDING PROTEIN"/>
    <property type="match status" value="1"/>
</dbReference>
<proteinExistence type="inferred from homology"/>
<feature type="domain" description="ABC transporter" evidence="9">
    <location>
        <begin position="12"/>
        <end position="237"/>
    </location>
</feature>
<evidence type="ECO:0000256" key="8">
    <source>
        <dbReference type="ARBA" id="ARBA00023136"/>
    </source>
</evidence>
<sequence length="252" mass="28656">MKGEIQMSNLVIDADGLTKRYGDFLAVDDLDLKVYEGEVFGIIGPNGAGKTTSIEMITAFRKPDKGRVKVLGLDAQKDFYQLRERIGVQLQHSSLYEKLKVKEVLTLFASYYKRNRSIEELISMLQLEKYLNKSIKHLSGGWKQRVSFALALINDPDIVFLDEPTTGLDPEIRRDIWHIVQKIKAEGKTIILTTHYMEEAQFLCDRIGVFNKGKMVACGSKKELVKHLPGQEGNLEDVYMNLTGVMREEVRA</sequence>
<dbReference type="EMBL" id="WMET01000003">
    <property type="protein sequence ID" value="MYL20756.1"/>
    <property type="molecule type" value="Genomic_DNA"/>
</dbReference>
<dbReference type="PROSITE" id="PS50893">
    <property type="entry name" value="ABC_TRANSPORTER_2"/>
    <property type="match status" value="1"/>
</dbReference>
<dbReference type="FunFam" id="3.40.50.300:FF:000589">
    <property type="entry name" value="ABC transporter, ATP-binding subunit"/>
    <property type="match status" value="1"/>
</dbReference>
<evidence type="ECO:0000256" key="7">
    <source>
        <dbReference type="ARBA" id="ARBA00022967"/>
    </source>
</evidence>
<dbReference type="AlphaFoldDB" id="A0A845DTM6"/>
<comment type="caution">
    <text evidence="10">The sequence shown here is derived from an EMBL/GenBank/DDBJ whole genome shotgun (WGS) entry which is preliminary data.</text>
</comment>
<dbReference type="InterPro" id="IPR003593">
    <property type="entry name" value="AAA+_ATPase"/>
</dbReference>
<dbReference type="Proteomes" id="UP000460949">
    <property type="component" value="Unassembled WGS sequence"/>
</dbReference>
<dbReference type="InterPro" id="IPR027417">
    <property type="entry name" value="P-loop_NTPase"/>
</dbReference>
<keyword evidence="6 10" id="KW-0067">ATP-binding</keyword>
<dbReference type="SMART" id="SM00382">
    <property type="entry name" value="AAA"/>
    <property type="match status" value="1"/>
</dbReference>
<evidence type="ECO:0000256" key="1">
    <source>
        <dbReference type="ARBA" id="ARBA00004236"/>
    </source>
</evidence>
<dbReference type="InterPro" id="IPR017871">
    <property type="entry name" value="ABC_transporter-like_CS"/>
</dbReference>
<evidence type="ECO:0000256" key="2">
    <source>
        <dbReference type="ARBA" id="ARBA00005417"/>
    </source>
</evidence>
<dbReference type="SUPFAM" id="SSF52540">
    <property type="entry name" value="P-loop containing nucleoside triphosphate hydrolases"/>
    <property type="match status" value="1"/>
</dbReference>
<organism evidence="10 11">
    <name type="scientific">Halobacillus litoralis</name>
    <dbReference type="NCBI Taxonomy" id="45668"/>
    <lineage>
        <taxon>Bacteria</taxon>
        <taxon>Bacillati</taxon>
        <taxon>Bacillota</taxon>
        <taxon>Bacilli</taxon>
        <taxon>Bacillales</taxon>
        <taxon>Bacillaceae</taxon>
        <taxon>Halobacillus</taxon>
    </lineage>
</organism>
<evidence type="ECO:0000256" key="3">
    <source>
        <dbReference type="ARBA" id="ARBA00022448"/>
    </source>
</evidence>
<dbReference type="GO" id="GO:0005524">
    <property type="term" value="F:ATP binding"/>
    <property type="evidence" value="ECO:0007669"/>
    <property type="project" value="UniProtKB-KW"/>
</dbReference>
<gene>
    <name evidence="10" type="ORF">GLW04_12715</name>
</gene>
<evidence type="ECO:0000256" key="6">
    <source>
        <dbReference type="ARBA" id="ARBA00022840"/>
    </source>
</evidence>
<evidence type="ECO:0000313" key="11">
    <source>
        <dbReference type="Proteomes" id="UP000460949"/>
    </source>
</evidence>
<comment type="subcellular location">
    <subcellularLocation>
        <location evidence="1">Cell membrane</location>
    </subcellularLocation>
</comment>
<evidence type="ECO:0000259" key="9">
    <source>
        <dbReference type="PROSITE" id="PS50893"/>
    </source>
</evidence>
<dbReference type="InterPro" id="IPR003439">
    <property type="entry name" value="ABC_transporter-like_ATP-bd"/>
</dbReference>
<protein>
    <submittedName>
        <fullName evidence="10">ATP-binding cassette domain-containing protein</fullName>
    </submittedName>
</protein>
<dbReference type="PROSITE" id="PS00211">
    <property type="entry name" value="ABC_TRANSPORTER_1"/>
    <property type="match status" value="1"/>
</dbReference>
<dbReference type="CDD" id="cd03263">
    <property type="entry name" value="ABC_subfamily_A"/>
    <property type="match status" value="1"/>
</dbReference>
<evidence type="ECO:0000256" key="4">
    <source>
        <dbReference type="ARBA" id="ARBA00022475"/>
    </source>
</evidence>
<keyword evidence="8" id="KW-0472">Membrane</keyword>
<dbReference type="PANTHER" id="PTHR42711:SF5">
    <property type="entry name" value="ABC TRANSPORTER ATP-BINDING PROTEIN NATA"/>
    <property type="match status" value="1"/>
</dbReference>
<keyword evidence="3" id="KW-0813">Transport</keyword>
<dbReference type="GO" id="GO:0005886">
    <property type="term" value="C:plasma membrane"/>
    <property type="evidence" value="ECO:0007669"/>
    <property type="project" value="UniProtKB-SubCell"/>
</dbReference>
<evidence type="ECO:0000256" key="5">
    <source>
        <dbReference type="ARBA" id="ARBA00022741"/>
    </source>
</evidence>
<dbReference type="GO" id="GO:0016887">
    <property type="term" value="F:ATP hydrolysis activity"/>
    <property type="evidence" value="ECO:0007669"/>
    <property type="project" value="InterPro"/>
</dbReference>
<reference evidence="10 11" key="1">
    <citation type="submission" date="2019-11" db="EMBL/GenBank/DDBJ databases">
        <title>Genome sequences of 17 halophilic strains isolated from different environments.</title>
        <authorList>
            <person name="Furrow R.E."/>
        </authorList>
    </citation>
    <scope>NUCLEOTIDE SEQUENCE [LARGE SCALE GENOMIC DNA]</scope>
    <source>
        <strain evidence="10 11">22511_23_Filter</strain>
    </source>
</reference>
<dbReference type="InterPro" id="IPR050763">
    <property type="entry name" value="ABC_transporter_ATP-binding"/>
</dbReference>
<keyword evidence="4" id="KW-1003">Cell membrane</keyword>
<dbReference type="Gene3D" id="3.40.50.300">
    <property type="entry name" value="P-loop containing nucleotide triphosphate hydrolases"/>
    <property type="match status" value="1"/>
</dbReference>
<evidence type="ECO:0000313" key="10">
    <source>
        <dbReference type="EMBL" id="MYL20756.1"/>
    </source>
</evidence>
<comment type="similarity">
    <text evidence="2">Belongs to the ABC transporter superfamily.</text>
</comment>